<feature type="compositionally biased region" description="Acidic residues" evidence="1">
    <location>
        <begin position="76"/>
        <end position="104"/>
    </location>
</feature>
<organism evidence="2 3">
    <name type="scientific">Stylosanthes scabra</name>
    <dbReference type="NCBI Taxonomy" id="79078"/>
    <lineage>
        <taxon>Eukaryota</taxon>
        <taxon>Viridiplantae</taxon>
        <taxon>Streptophyta</taxon>
        <taxon>Embryophyta</taxon>
        <taxon>Tracheophyta</taxon>
        <taxon>Spermatophyta</taxon>
        <taxon>Magnoliopsida</taxon>
        <taxon>eudicotyledons</taxon>
        <taxon>Gunneridae</taxon>
        <taxon>Pentapetalae</taxon>
        <taxon>rosids</taxon>
        <taxon>fabids</taxon>
        <taxon>Fabales</taxon>
        <taxon>Fabaceae</taxon>
        <taxon>Papilionoideae</taxon>
        <taxon>50 kb inversion clade</taxon>
        <taxon>dalbergioids sensu lato</taxon>
        <taxon>Dalbergieae</taxon>
        <taxon>Pterocarpus clade</taxon>
        <taxon>Stylosanthes</taxon>
    </lineage>
</organism>
<sequence length="104" mass="11553">GGGIKKTKGCSTKEQPSSATPCSSKGPKMSTNKKIKKLVKIVKELMGEVSGLVNMMMSFSKNRQNQEASDHHLQELEEDIYNSEVDDEEEVDDKEEEETEDSDA</sequence>
<feature type="compositionally biased region" description="Polar residues" evidence="1">
    <location>
        <begin position="9"/>
        <end position="23"/>
    </location>
</feature>
<keyword evidence="3" id="KW-1185">Reference proteome</keyword>
<feature type="non-terminal residue" evidence="2">
    <location>
        <position position="1"/>
    </location>
</feature>
<evidence type="ECO:0000256" key="1">
    <source>
        <dbReference type="SAM" id="MobiDB-lite"/>
    </source>
</evidence>
<proteinExistence type="predicted"/>
<feature type="region of interest" description="Disordered" evidence="1">
    <location>
        <begin position="1"/>
        <end position="33"/>
    </location>
</feature>
<accession>A0ABU6WP42</accession>
<dbReference type="Proteomes" id="UP001341840">
    <property type="component" value="Unassembled WGS sequence"/>
</dbReference>
<protein>
    <submittedName>
        <fullName evidence="2">Uncharacterized protein</fullName>
    </submittedName>
</protein>
<comment type="caution">
    <text evidence="2">The sequence shown here is derived from an EMBL/GenBank/DDBJ whole genome shotgun (WGS) entry which is preliminary data.</text>
</comment>
<feature type="region of interest" description="Disordered" evidence="1">
    <location>
        <begin position="62"/>
        <end position="104"/>
    </location>
</feature>
<gene>
    <name evidence="2" type="ORF">PIB30_061157</name>
</gene>
<evidence type="ECO:0000313" key="2">
    <source>
        <dbReference type="EMBL" id="MED6185868.1"/>
    </source>
</evidence>
<dbReference type="EMBL" id="JASCZI010181793">
    <property type="protein sequence ID" value="MED6185868.1"/>
    <property type="molecule type" value="Genomic_DNA"/>
</dbReference>
<evidence type="ECO:0000313" key="3">
    <source>
        <dbReference type="Proteomes" id="UP001341840"/>
    </source>
</evidence>
<reference evidence="2 3" key="1">
    <citation type="journal article" date="2023" name="Plants (Basel)">
        <title>Bridging the Gap: Combining Genomics and Transcriptomics Approaches to Understand Stylosanthes scabra, an Orphan Legume from the Brazilian Caatinga.</title>
        <authorList>
            <person name="Ferreira-Neto J.R.C."/>
            <person name="da Silva M.D."/>
            <person name="Binneck E."/>
            <person name="de Melo N.F."/>
            <person name="da Silva R.H."/>
            <person name="de Melo A.L.T.M."/>
            <person name="Pandolfi V."/>
            <person name="Bustamante F.O."/>
            <person name="Brasileiro-Vidal A.C."/>
            <person name="Benko-Iseppon A.M."/>
        </authorList>
    </citation>
    <scope>NUCLEOTIDE SEQUENCE [LARGE SCALE GENOMIC DNA]</scope>
    <source>
        <tissue evidence="2">Leaves</tissue>
    </source>
</reference>
<name>A0ABU6WP42_9FABA</name>